<keyword evidence="3" id="KW-1185">Reference proteome</keyword>
<name>A0ABZ1H1N7_STRPH</name>
<protein>
    <submittedName>
        <fullName evidence="2">NAD(P)-dependent alcohol dehydrogenase</fullName>
    </submittedName>
</protein>
<dbReference type="SMART" id="SM00829">
    <property type="entry name" value="PKS_ER"/>
    <property type="match status" value="1"/>
</dbReference>
<accession>A0ABZ1H1N7</accession>
<dbReference type="InterPro" id="IPR020843">
    <property type="entry name" value="ER"/>
</dbReference>
<dbReference type="PANTHER" id="PTHR11695:SF648">
    <property type="entry name" value="ZINC-BINDING OXIDOREDUCTASE"/>
    <property type="match status" value="1"/>
</dbReference>
<dbReference type="EMBL" id="CP109135">
    <property type="protein sequence ID" value="WSD12080.1"/>
    <property type="molecule type" value="Genomic_DNA"/>
</dbReference>
<dbReference type="InterPro" id="IPR011032">
    <property type="entry name" value="GroES-like_sf"/>
</dbReference>
<dbReference type="SUPFAM" id="SSF51735">
    <property type="entry name" value="NAD(P)-binding Rossmann-fold domains"/>
    <property type="match status" value="1"/>
</dbReference>
<dbReference type="Pfam" id="PF08240">
    <property type="entry name" value="ADH_N"/>
    <property type="match status" value="1"/>
</dbReference>
<dbReference type="Gene3D" id="3.90.180.10">
    <property type="entry name" value="Medium-chain alcohol dehydrogenases, catalytic domain"/>
    <property type="match status" value="1"/>
</dbReference>
<proteinExistence type="predicted"/>
<evidence type="ECO:0000259" key="1">
    <source>
        <dbReference type="SMART" id="SM00829"/>
    </source>
</evidence>
<dbReference type="SUPFAM" id="SSF50129">
    <property type="entry name" value="GroES-like"/>
    <property type="match status" value="1"/>
</dbReference>
<gene>
    <name evidence="2" type="ORF">OHB35_02035</name>
</gene>
<evidence type="ECO:0000313" key="3">
    <source>
        <dbReference type="Proteomes" id="UP001340816"/>
    </source>
</evidence>
<dbReference type="InterPro" id="IPR050700">
    <property type="entry name" value="YIM1/Zinc_Alcohol_DH_Fams"/>
</dbReference>
<dbReference type="CDD" id="cd08267">
    <property type="entry name" value="MDR1"/>
    <property type="match status" value="1"/>
</dbReference>
<dbReference type="InterPro" id="IPR013154">
    <property type="entry name" value="ADH-like_N"/>
</dbReference>
<dbReference type="RefSeq" id="WP_326757599.1">
    <property type="nucleotide sequence ID" value="NZ_CP109135.1"/>
</dbReference>
<dbReference type="Pfam" id="PF13602">
    <property type="entry name" value="ADH_zinc_N_2"/>
    <property type="match status" value="1"/>
</dbReference>
<dbReference type="Proteomes" id="UP001340816">
    <property type="component" value="Chromosome"/>
</dbReference>
<dbReference type="Gene3D" id="3.40.50.720">
    <property type="entry name" value="NAD(P)-binding Rossmann-like Domain"/>
    <property type="match status" value="1"/>
</dbReference>
<feature type="domain" description="Enoyl reductase (ER)" evidence="1">
    <location>
        <begin position="10"/>
        <end position="313"/>
    </location>
</feature>
<dbReference type="InterPro" id="IPR036291">
    <property type="entry name" value="NAD(P)-bd_dom_sf"/>
</dbReference>
<sequence length="318" mass="34264">MRAVQFDRFGPPEVLRINDIPTPQPGPGEVLVEVHAASVDAGETAFRAGKMRRVTRTRFPRGLGSDFTGRVAAVGGDVRAWKVGAEVWGLMPHFTFGAIADYVAVPEQRLARAPENLSLLEAAALPVSGTTAMTALTDKAQLQSGERLLVRGATGGVGSVTVQLGKALGAHVTALAGARNLDWITQLGADETLNYRTTRPDDLDRFDVIVDVVGTDLGAYQSRLTHRGRLIALAFDPDRVVSSMLSTGLRAATTPRRIKMFSNNPPVERIAELTRAAEAGTIRPMIDTVFPMHDIAAVHHRLETGGVRGKHVINMQRL</sequence>
<reference evidence="2 3" key="1">
    <citation type="submission" date="2022-10" db="EMBL/GenBank/DDBJ databases">
        <title>The complete genomes of actinobacterial strains from the NBC collection.</title>
        <authorList>
            <person name="Joergensen T.S."/>
            <person name="Alvarez Arevalo M."/>
            <person name="Sterndorff E.B."/>
            <person name="Faurdal D."/>
            <person name="Vuksanovic O."/>
            <person name="Mourched A.-S."/>
            <person name="Charusanti P."/>
            <person name="Shaw S."/>
            <person name="Blin K."/>
            <person name="Weber T."/>
        </authorList>
    </citation>
    <scope>NUCLEOTIDE SEQUENCE [LARGE SCALE GENOMIC DNA]</scope>
    <source>
        <strain evidence="2 3">NBC 01752</strain>
    </source>
</reference>
<dbReference type="PANTHER" id="PTHR11695">
    <property type="entry name" value="ALCOHOL DEHYDROGENASE RELATED"/>
    <property type="match status" value="1"/>
</dbReference>
<organism evidence="2 3">
    <name type="scientific">Streptomyces phaeochromogenes</name>
    <dbReference type="NCBI Taxonomy" id="1923"/>
    <lineage>
        <taxon>Bacteria</taxon>
        <taxon>Bacillati</taxon>
        <taxon>Actinomycetota</taxon>
        <taxon>Actinomycetes</taxon>
        <taxon>Kitasatosporales</taxon>
        <taxon>Streptomycetaceae</taxon>
        <taxon>Streptomyces</taxon>
        <taxon>Streptomyces phaeochromogenes group</taxon>
    </lineage>
</organism>
<evidence type="ECO:0000313" key="2">
    <source>
        <dbReference type="EMBL" id="WSD12080.1"/>
    </source>
</evidence>